<proteinExistence type="predicted"/>
<evidence type="ECO:0000313" key="1">
    <source>
        <dbReference type="EMBL" id="JAD71101.1"/>
    </source>
</evidence>
<name>A0A0A9C6F0_ARUDO</name>
<reference evidence="1" key="2">
    <citation type="journal article" date="2015" name="Data Brief">
        <title>Shoot transcriptome of the giant reed, Arundo donax.</title>
        <authorList>
            <person name="Barrero R.A."/>
            <person name="Guerrero F.D."/>
            <person name="Moolhuijzen P."/>
            <person name="Goolsby J.A."/>
            <person name="Tidwell J."/>
            <person name="Bellgard S.E."/>
            <person name="Bellgard M.I."/>
        </authorList>
    </citation>
    <scope>NUCLEOTIDE SEQUENCE</scope>
    <source>
        <tissue evidence="1">Shoot tissue taken approximately 20 cm above the soil surface</tissue>
    </source>
</reference>
<dbReference type="EMBL" id="GBRH01226794">
    <property type="protein sequence ID" value="JAD71101.1"/>
    <property type="molecule type" value="Transcribed_RNA"/>
</dbReference>
<sequence>MMLSILGDSWLFIGRDCCNKSCGCFGPSVSMWDLSLDIALSFEETANRASLSSFASISFVFNNSSPRWLVAYCLFYFDRLHK</sequence>
<accession>A0A0A9C6F0</accession>
<dbReference type="AlphaFoldDB" id="A0A0A9C6F0"/>
<organism evidence="1">
    <name type="scientific">Arundo donax</name>
    <name type="common">Giant reed</name>
    <name type="synonym">Donax arundinaceus</name>
    <dbReference type="NCBI Taxonomy" id="35708"/>
    <lineage>
        <taxon>Eukaryota</taxon>
        <taxon>Viridiplantae</taxon>
        <taxon>Streptophyta</taxon>
        <taxon>Embryophyta</taxon>
        <taxon>Tracheophyta</taxon>
        <taxon>Spermatophyta</taxon>
        <taxon>Magnoliopsida</taxon>
        <taxon>Liliopsida</taxon>
        <taxon>Poales</taxon>
        <taxon>Poaceae</taxon>
        <taxon>PACMAD clade</taxon>
        <taxon>Arundinoideae</taxon>
        <taxon>Arundineae</taxon>
        <taxon>Arundo</taxon>
    </lineage>
</organism>
<reference evidence="1" key="1">
    <citation type="submission" date="2014-09" db="EMBL/GenBank/DDBJ databases">
        <authorList>
            <person name="Magalhaes I.L.F."/>
            <person name="Oliveira U."/>
            <person name="Santos F.R."/>
            <person name="Vidigal T.H.D.A."/>
            <person name="Brescovit A.D."/>
            <person name="Santos A.J."/>
        </authorList>
    </citation>
    <scope>NUCLEOTIDE SEQUENCE</scope>
    <source>
        <tissue evidence="1">Shoot tissue taken approximately 20 cm above the soil surface</tissue>
    </source>
</reference>
<protein>
    <submittedName>
        <fullName evidence="1">Uncharacterized protein</fullName>
    </submittedName>
</protein>